<keyword evidence="4" id="KW-1185">Reference proteome</keyword>
<keyword evidence="2" id="KW-0812">Transmembrane</keyword>
<keyword evidence="2" id="KW-1133">Transmembrane helix</keyword>
<keyword evidence="2" id="KW-0472">Membrane</keyword>
<dbReference type="EMBL" id="JBHRWR010000003">
    <property type="protein sequence ID" value="MFC3573217.1"/>
    <property type="molecule type" value="Genomic_DNA"/>
</dbReference>
<evidence type="ECO:0000256" key="2">
    <source>
        <dbReference type="SAM" id="Phobius"/>
    </source>
</evidence>
<comment type="caution">
    <text evidence="3">The sequence shown here is derived from an EMBL/GenBank/DDBJ whole genome shotgun (WGS) entry which is preliminary data.</text>
</comment>
<evidence type="ECO:0000256" key="1">
    <source>
        <dbReference type="SAM" id="MobiDB-lite"/>
    </source>
</evidence>
<name>A0ABV7SA29_9ACTN</name>
<reference evidence="4" key="1">
    <citation type="journal article" date="2019" name="Int. J. Syst. Evol. Microbiol.">
        <title>The Global Catalogue of Microorganisms (GCM) 10K type strain sequencing project: providing services to taxonomists for standard genome sequencing and annotation.</title>
        <authorList>
            <consortium name="The Broad Institute Genomics Platform"/>
            <consortium name="The Broad Institute Genome Sequencing Center for Infectious Disease"/>
            <person name="Wu L."/>
            <person name="Ma J."/>
        </authorList>
    </citation>
    <scope>NUCLEOTIDE SEQUENCE [LARGE SCALE GENOMIC DNA]</scope>
    <source>
        <strain evidence="4">CGMCC 4.7035</strain>
    </source>
</reference>
<evidence type="ECO:0008006" key="5">
    <source>
        <dbReference type="Google" id="ProtNLM"/>
    </source>
</evidence>
<feature type="region of interest" description="Disordered" evidence="1">
    <location>
        <begin position="1"/>
        <end position="33"/>
    </location>
</feature>
<evidence type="ECO:0000313" key="3">
    <source>
        <dbReference type="EMBL" id="MFC3573217.1"/>
    </source>
</evidence>
<gene>
    <name evidence="3" type="ORF">ACFOZ0_07975</name>
</gene>
<proteinExistence type="predicted"/>
<evidence type="ECO:0000313" key="4">
    <source>
        <dbReference type="Proteomes" id="UP001595701"/>
    </source>
</evidence>
<sequence length="296" mass="31475">MSENSVNGDQSQPTQPTQPSQPPQIGPVEPAASTVVLPEGVTVRRPVRRGRVAALTGSVLLAAALVAGVGYTVVTVNGADRDAGAPSWKFPAVKKDAEAKKASGTGLAGMLVPYGTDGFTRGPDIGQYGADAELSGREATALRKESLHDLPRSQRLRLERQIDRQHIKGMALRSYLSTSEAGNSTAYADRAFTVDVVLAQMANRAAVRDIATFQSEFLSALDVFRKGPTIKGHKNAHCFLPPKEADEKLDVMFCSAYQGDVLVTATAYAARPMDTTSAALLLRTQLDRIAEPGEAV</sequence>
<dbReference type="RefSeq" id="WP_310779790.1">
    <property type="nucleotide sequence ID" value="NZ_JBHRWR010000003.1"/>
</dbReference>
<protein>
    <recommendedName>
        <fullName evidence="5">Secreted protein</fullName>
    </recommendedName>
</protein>
<organism evidence="3 4">
    <name type="scientific">Streptomyces yaanensis</name>
    <dbReference type="NCBI Taxonomy" id="1142239"/>
    <lineage>
        <taxon>Bacteria</taxon>
        <taxon>Bacillati</taxon>
        <taxon>Actinomycetota</taxon>
        <taxon>Actinomycetes</taxon>
        <taxon>Kitasatosporales</taxon>
        <taxon>Streptomycetaceae</taxon>
        <taxon>Streptomyces</taxon>
    </lineage>
</organism>
<feature type="transmembrane region" description="Helical" evidence="2">
    <location>
        <begin position="52"/>
        <end position="74"/>
    </location>
</feature>
<dbReference type="Proteomes" id="UP001595701">
    <property type="component" value="Unassembled WGS sequence"/>
</dbReference>
<accession>A0ABV7SA29</accession>